<evidence type="ECO:0000313" key="2">
    <source>
        <dbReference type="EMBL" id="EKM53906.1"/>
    </source>
</evidence>
<dbReference type="InParanoid" id="K5UV85"/>
<organism evidence="2 3">
    <name type="scientific">Phanerochaete carnosa (strain HHB-10118-sp)</name>
    <name type="common">White-rot fungus</name>
    <name type="synonym">Peniophora carnosa</name>
    <dbReference type="NCBI Taxonomy" id="650164"/>
    <lineage>
        <taxon>Eukaryota</taxon>
        <taxon>Fungi</taxon>
        <taxon>Dikarya</taxon>
        <taxon>Basidiomycota</taxon>
        <taxon>Agaricomycotina</taxon>
        <taxon>Agaricomycetes</taxon>
        <taxon>Polyporales</taxon>
        <taxon>Phanerochaetaceae</taxon>
        <taxon>Phanerochaete</taxon>
    </lineage>
</organism>
<dbReference type="EMBL" id="JH930473">
    <property type="protein sequence ID" value="EKM53906.1"/>
    <property type="molecule type" value="Genomic_DNA"/>
</dbReference>
<dbReference type="HOGENOM" id="CLU_2032152_0_0_1"/>
<dbReference type="GeneID" id="18916835"/>
<gene>
    <name evidence="2" type="ORF">PHACADRAFT_257395</name>
</gene>
<feature type="region of interest" description="Disordered" evidence="1">
    <location>
        <begin position="101"/>
        <end position="122"/>
    </location>
</feature>
<protein>
    <submittedName>
        <fullName evidence="2">Uncharacterized protein</fullName>
    </submittedName>
</protein>
<name>K5UV85_PHACS</name>
<sequence length="122" mass="13005">MSCPSHRSLFPLPGNIPTVPPRQPRTALIGERDVSTSSSQSPPVSVSTSLCPRGRSRRTATCTTTSTAAGSPAFLTLATSRAVDPSSVCVWRARAPDFASPRRSAQRTRRAPRAAEVGCFEH</sequence>
<reference evidence="2 3" key="1">
    <citation type="journal article" date="2012" name="BMC Genomics">
        <title>Comparative genomics of the white-rot fungi, Phanerochaete carnosa and P. chrysosporium, to elucidate the genetic basis of the distinct wood types they colonize.</title>
        <authorList>
            <person name="Suzuki H."/>
            <person name="MacDonald J."/>
            <person name="Syed K."/>
            <person name="Salamov A."/>
            <person name="Hori C."/>
            <person name="Aerts A."/>
            <person name="Henrissat B."/>
            <person name="Wiebenga A."/>
            <person name="vanKuyk P.A."/>
            <person name="Barry K."/>
            <person name="Lindquist E."/>
            <person name="LaButti K."/>
            <person name="Lapidus A."/>
            <person name="Lucas S."/>
            <person name="Coutinho P."/>
            <person name="Gong Y."/>
            <person name="Samejima M."/>
            <person name="Mahadevan R."/>
            <person name="Abou-Zaid M."/>
            <person name="de Vries R.P."/>
            <person name="Igarashi K."/>
            <person name="Yadav J.S."/>
            <person name="Grigoriev I.V."/>
            <person name="Master E.R."/>
        </authorList>
    </citation>
    <scope>NUCLEOTIDE SEQUENCE [LARGE SCALE GENOMIC DNA]</scope>
    <source>
        <strain evidence="2 3">HHB-10118-sp</strain>
    </source>
</reference>
<dbReference type="Proteomes" id="UP000008370">
    <property type="component" value="Unassembled WGS sequence"/>
</dbReference>
<dbReference type="AlphaFoldDB" id="K5UV85"/>
<keyword evidence="3" id="KW-1185">Reference proteome</keyword>
<accession>K5UV85</accession>
<dbReference type="KEGG" id="pco:PHACADRAFT_257395"/>
<feature type="compositionally biased region" description="Low complexity" evidence="1">
    <location>
        <begin position="35"/>
        <end position="49"/>
    </location>
</feature>
<feature type="region of interest" description="Disordered" evidence="1">
    <location>
        <begin position="1"/>
        <end position="64"/>
    </location>
</feature>
<evidence type="ECO:0000256" key="1">
    <source>
        <dbReference type="SAM" id="MobiDB-lite"/>
    </source>
</evidence>
<proteinExistence type="predicted"/>
<feature type="non-terminal residue" evidence="2">
    <location>
        <position position="122"/>
    </location>
</feature>
<evidence type="ECO:0000313" key="3">
    <source>
        <dbReference type="Proteomes" id="UP000008370"/>
    </source>
</evidence>
<dbReference type="RefSeq" id="XP_007396617.1">
    <property type="nucleotide sequence ID" value="XM_007396555.1"/>
</dbReference>